<dbReference type="Proteomes" id="UP000624404">
    <property type="component" value="Unassembled WGS sequence"/>
</dbReference>
<evidence type="ECO:0000313" key="3">
    <source>
        <dbReference type="Proteomes" id="UP000624404"/>
    </source>
</evidence>
<name>A0A8H2ZJR0_9HELO</name>
<dbReference type="EMBL" id="CAJHIA010000001">
    <property type="protein sequence ID" value="CAD6438930.1"/>
    <property type="molecule type" value="Genomic_DNA"/>
</dbReference>
<gene>
    <name evidence="2" type="ORF">SCLTRI_LOCUS12</name>
</gene>
<reference evidence="2" key="1">
    <citation type="submission" date="2020-10" db="EMBL/GenBank/DDBJ databases">
        <authorList>
            <person name="Kusch S."/>
        </authorList>
    </citation>
    <scope>NUCLEOTIDE SEQUENCE</scope>
    <source>
        <strain evidence="2">SwB9</strain>
    </source>
</reference>
<evidence type="ECO:0000313" key="2">
    <source>
        <dbReference type="EMBL" id="CAD6438930.1"/>
    </source>
</evidence>
<evidence type="ECO:0000256" key="1">
    <source>
        <dbReference type="SAM" id="MobiDB-lite"/>
    </source>
</evidence>
<feature type="compositionally biased region" description="Polar residues" evidence="1">
    <location>
        <begin position="958"/>
        <end position="984"/>
    </location>
</feature>
<feature type="region of interest" description="Disordered" evidence="1">
    <location>
        <begin position="859"/>
        <end position="892"/>
    </location>
</feature>
<feature type="region of interest" description="Disordered" evidence="1">
    <location>
        <begin position="950"/>
        <end position="998"/>
    </location>
</feature>
<proteinExistence type="predicted"/>
<dbReference type="OrthoDB" id="3549003at2759"/>
<sequence length="1407" mass="155897">MGISEIYRSIARLFSVKGINIANQESFKSPEKLTNRQEPTNNSKTTLNKVKSFVGFLDSSRSRRYCTGSKTLVDSSSPPSAGDITVETFLQVHDQASLNDAVSSNGFDDFTGPSFADTVLPILMAITTGSNETTVHDFAPASPLAISSVEPIVENNLENSGDQLNEVAQVAEHAASIHSNNHIYFGGDTIARPPVPSTPSIKVIFDDSFDNGSEHASSVHENEAVDIEDHTIYYASVTQWTERVIVETLVSSELVVGVTEPIVSNVLLPVSTSESSAKTSGEVDISNELSETNEGSCVDPVVQDEPSSLSLENITDVGGQSHPFPEHIDGYYFDDTTGPSAAVTTVPFVPRSNPGIIIKAPLVQPSIENEDPESFYRQVYARCDSATGRLDSPDSYYPVRRQASLSQYDADVEPMLNHSENLLEINDSDDRHYVLPHPDDVELDEEPIAFPEVTIPVADVKLAILEQGVAHSEPAPEIIHTDHNLAPEDVVTELGPETQSYLMERALFISELEGQGIFISDLMEQTLFISELEEQGIFIPELSEQGIVPAELNTPKPVEQRPEQVQGSEEIVKEIIRTQMIPHYHQFRTPFLPPGLVIPWGPNNIIPIQLIEFKATDPWLPNPFNDPLGYSRLNEVQKRWCQLELYYKQTIFWICKNSTAANHLENNPRNIFYCFNNICGYFGCQAKDCRHPQVCWVSLYRSYEKWKQHRTNQLELFRKNVNQQAAFQQQYGRPLANIQASQGQLSEQDAFAQQAIAEITTRQHATAQRAAQKAPKKRPAELQLLVQEDSYYEPPAGLNAVVQALEQAFLEEEAREQKALEQEAFKTYAAVVEGRVSHYGAQIKQSFAQEAQNMAVFQESNSQHAGQEAGSSIDNRESGSSQLRKSHSSNLPLVTDLARSADSNDDMISGGLGPFGSCTEDSRSDQQLLNYASLRVPEKIVLDPKMSRWNTMFPPNKEGSTSEVGTPENSAPYSDGSNGQSSVSDKIGKATKSTPDTSLEGSLKVSQLVLVSKQEANDHSVIYTPNDVEEGDLYSASPLKARDPAALSHDVEEDHPYTASRLKARQAAFIALANAFTLDKLEEDDLYSASPRRLPDPAFSARISPFPPPASKELVEDSIAAGEKDASELYDDEGFFVEDVVKYLNGFVIEGSTGNPDDRSSDDEEFDEESDEKSDDEEARDEMSNDEESEDEETQVLPQAGTAKFGQRIAISSKPATSGLASAFKRQRLDEARGIFHTAPLGPEDHPDILLDREILPILQGDARELLLSNMFREIDHAKNHIANQWMNNQAQQGPNAPNVDYVTIPRRYGYDDENIQLPRAMAEEMNEAEQKIWTMGMAYAEHNRLNEIDDPAKFTSEMHKVQPALINRSWKPEVIGKCVGNLNVTHFVLLPGDDDPFSFDDGVATF</sequence>
<feature type="region of interest" description="Disordered" evidence="1">
    <location>
        <begin position="1149"/>
        <end position="1206"/>
    </location>
</feature>
<keyword evidence="3" id="KW-1185">Reference proteome</keyword>
<feature type="compositionally biased region" description="Acidic residues" evidence="1">
    <location>
        <begin position="1160"/>
        <end position="1194"/>
    </location>
</feature>
<accession>A0A8H2ZJR0</accession>
<comment type="caution">
    <text evidence="2">The sequence shown here is derived from an EMBL/GenBank/DDBJ whole genome shotgun (WGS) entry which is preliminary data.</text>
</comment>
<protein>
    <submittedName>
        <fullName evidence="2">7423d44a-366b-44d8-980f-442008a4598f</fullName>
    </submittedName>
</protein>
<organism evidence="2 3">
    <name type="scientific">Sclerotinia trifoliorum</name>
    <dbReference type="NCBI Taxonomy" id="28548"/>
    <lineage>
        <taxon>Eukaryota</taxon>
        <taxon>Fungi</taxon>
        <taxon>Dikarya</taxon>
        <taxon>Ascomycota</taxon>
        <taxon>Pezizomycotina</taxon>
        <taxon>Leotiomycetes</taxon>
        <taxon>Helotiales</taxon>
        <taxon>Sclerotiniaceae</taxon>
        <taxon>Sclerotinia</taxon>
    </lineage>
</organism>